<dbReference type="AlphaFoldDB" id="A0AAD1W727"/>
<protein>
    <submittedName>
        <fullName evidence="1">Uncharacterized protein</fullName>
    </submittedName>
</protein>
<reference evidence="1" key="1">
    <citation type="submission" date="2022-03" db="EMBL/GenBank/DDBJ databases">
        <authorList>
            <person name="Alioto T."/>
            <person name="Alioto T."/>
            <person name="Gomez Garrido J."/>
        </authorList>
    </citation>
    <scope>NUCLEOTIDE SEQUENCE</scope>
</reference>
<name>A0AAD1W727_PELCU</name>
<dbReference type="EMBL" id="OW240916">
    <property type="protein sequence ID" value="CAH2296505.1"/>
    <property type="molecule type" value="Genomic_DNA"/>
</dbReference>
<proteinExistence type="predicted"/>
<dbReference type="Proteomes" id="UP001295444">
    <property type="component" value="Chromosome 05"/>
</dbReference>
<gene>
    <name evidence="1" type="ORF">PECUL_23A031464</name>
</gene>
<keyword evidence="2" id="KW-1185">Reference proteome</keyword>
<sequence>MEIITHRHLRSLQKSKGFFYAHANKGGKLLARLLRGTLPRTQVRKLRLSTARTSPFPNDIADEFQSFYHSLYNLHEPNYLDTNRSVLIDNYLQTFAMKTASPAAAEALDGRITEEEMSAALKGTKVGKAPGPDGFFSWLL</sequence>
<organism evidence="1 2">
    <name type="scientific">Pelobates cultripes</name>
    <name type="common">Western spadefoot toad</name>
    <dbReference type="NCBI Taxonomy" id="61616"/>
    <lineage>
        <taxon>Eukaryota</taxon>
        <taxon>Metazoa</taxon>
        <taxon>Chordata</taxon>
        <taxon>Craniata</taxon>
        <taxon>Vertebrata</taxon>
        <taxon>Euteleostomi</taxon>
        <taxon>Amphibia</taxon>
        <taxon>Batrachia</taxon>
        <taxon>Anura</taxon>
        <taxon>Pelobatoidea</taxon>
        <taxon>Pelobatidae</taxon>
        <taxon>Pelobates</taxon>
    </lineage>
</organism>
<evidence type="ECO:0000313" key="2">
    <source>
        <dbReference type="Proteomes" id="UP001295444"/>
    </source>
</evidence>
<evidence type="ECO:0000313" key="1">
    <source>
        <dbReference type="EMBL" id="CAH2296505.1"/>
    </source>
</evidence>
<accession>A0AAD1W727</accession>